<gene>
    <name evidence="4" type="ORF">ACFFK0_00610</name>
</gene>
<accession>A0ABV6DE84</accession>
<dbReference type="Pfam" id="PF07501">
    <property type="entry name" value="G5"/>
    <property type="match status" value="1"/>
</dbReference>
<dbReference type="Gene3D" id="3.10.350.10">
    <property type="entry name" value="LysM domain"/>
    <property type="match status" value="1"/>
</dbReference>
<feature type="domain" description="LysM" evidence="3">
    <location>
        <begin position="258"/>
        <end position="302"/>
    </location>
</feature>
<dbReference type="PANTHER" id="PTHR21666:SF270">
    <property type="entry name" value="MUREIN HYDROLASE ACTIVATOR ENVC"/>
    <property type="match status" value="1"/>
</dbReference>
<protein>
    <submittedName>
        <fullName evidence="4">Peptidoglycan DD-metalloendopeptidase family protein</fullName>
    </submittedName>
</protein>
<organism evidence="4 5">
    <name type="scientific">Paenibacillus chartarius</name>
    <dbReference type="NCBI Taxonomy" id="747481"/>
    <lineage>
        <taxon>Bacteria</taxon>
        <taxon>Bacillati</taxon>
        <taxon>Bacillota</taxon>
        <taxon>Bacilli</taxon>
        <taxon>Bacillales</taxon>
        <taxon>Paenibacillaceae</taxon>
        <taxon>Paenibacillus</taxon>
    </lineage>
</organism>
<dbReference type="SUPFAM" id="SSF51261">
    <property type="entry name" value="Duplicated hybrid motif"/>
    <property type="match status" value="1"/>
</dbReference>
<name>A0ABV6DE84_9BACL</name>
<evidence type="ECO:0000256" key="1">
    <source>
        <dbReference type="ARBA" id="ARBA00022729"/>
    </source>
</evidence>
<dbReference type="CDD" id="cd00118">
    <property type="entry name" value="LysM"/>
    <property type="match status" value="1"/>
</dbReference>
<dbReference type="InterPro" id="IPR036779">
    <property type="entry name" value="LysM_dom_sf"/>
</dbReference>
<dbReference type="InterPro" id="IPR011055">
    <property type="entry name" value="Dup_hybrid_motif"/>
</dbReference>
<evidence type="ECO:0000259" key="2">
    <source>
        <dbReference type="PROSITE" id="PS51109"/>
    </source>
</evidence>
<dbReference type="InterPro" id="IPR011098">
    <property type="entry name" value="G5_dom"/>
</dbReference>
<dbReference type="PROSITE" id="PS51782">
    <property type="entry name" value="LYSM"/>
    <property type="match status" value="1"/>
</dbReference>
<dbReference type="SMART" id="SM01208">
    <property type="entry name" value="G5"/>
    <property type="match status" value="1"/>
</dbReference>
<keyword evidence="1" id="KW-0732">Signal</keyword>
<reference evidence="4 5" key="1">
    <citation type="submission" date="2024-09" db="EMBL/GenBank/DDBJ databases">
        <authorList>
            <person name="Sun Q."/>
            <person name="Mori K."/>
        </authorList>
    </citation>
    <scope>NUCLEOTIDE SEQUENCE [LARGE SCALE GENOMIC DNA]</scope>
    <source>
        <strain evidence="4 5">CCM 7759</strain>
    </source>
</reference>
<dbReference type="PROSITE" id="PS51109">
    <property type="entry name" value="G5"/>
    <property type="match status" value="1"/>
</dbReference>
<dbReference type="Proteomes" id="UP001589776">
    <property type="component" value="Unassembled WGS sequence"/>
</dbReference>
<keyword evidence="5" id="KW-1185">Reference proteome</keyword>
<dbReference type="SMART" id="SM00257">
    <property type="entry name" value="LysM"/>
    <property type="match status" value="1"/>
</dbReference>
<dbReference type="InterPro" id="IPR016047">
    <property type="entry name" value="M23ase_b-sheet_dom"/>
</dbReference>
<evidence type="ECO:0000313" key="4">
    <source>
        <dbReference type="EMBL" id="MFC0210958.1"/>
    </source>
</evidence>
<dbReference type="Gene3D" id="2.20.230.10">
    <property type="entry name" value="Resuscitation-promoting factor rpfb"/>
    <property type="match status" value="1"/>
</dbReference>
<dbReference type="InterPro" id="IPR018392">
    <property type="entry name" value="LysM"/>
</dbReference>
<dbReference type="InterPro" id="IPR050570">
    <property type="entry name" value="Cell_wall_metabolism_enzyme"/>
</dbReference>
<sequence length="516" mass="56943">MTGFRGIRWLRELLARRKEDVVQTAAEEADQTQALIGSSESPKQAKSPLGLLRNYKWPIVQTVSILGLTAAMVIGGNRYVEAHMVEVYHVLVDGTDIGIVDNKSVVEQYVQKKREDTTNQYPNVHMELVLGGITYQTERAFNKQTDNNAVLAAIDEKAKLQAYGVELRIDGQLFGLVKDEATAADILNKIKEPFLPKGKEAGQVQALAAAAPKPKEGELESADFVQQVQLKEIPIQPEELMNPDDVLKKLQTGDTQPTTYIVQKGDCVSCIAKKFGISKQFIYEKNPWINDDRIKVGDKLDLTVLKRPLSVKTEETVVENQEVAYDTEYVKDDSLRAGVIQPISPGKNGLKKVTFHITKVDGMMVSEEITGEEMIEPPVTAKAKKGTKVVLGEGTGKFAWPVLSASISSTYGMRWGRLHKGIDITGNKTILAADNGKVVETGYKDDYGNYIIINHQNGYETLYGHLSSITTSEGKIVEKGEKIGVMGSTGDSTGVHLHFEIHKNGSLENPLKYLNR</sequence>
<comment type="caution">
    <text evidence="4">The sequence shown here is derived from an EMBL/GenBank/DDBJ whole genome shotgun (WGS) entry which is preliminary data.</text>
</comment>
<dbReference type="RefSeq" id="WP_377467578.1">
    <property type="nucleotide sequence ID" value="NZ_JBHLWN010000004.1"/>
</dbReference>
<dbReference type="Pfam" id="PF01551">
    <property type="entry name" value="Peptidase_M23"/>
    <property type="match status" value="1"/>
</dbReference>
<evidence type="ECO:0000313" key="5">
    <source>
        <dbReference type="Proteomes" id="UP001589776"/>
    </source>
</evidence>
<dbReference type="CDD" id="cd12797">
    <property type="entry name" value="M23_peptidase"/>
    <property type="match status" value="1"/>
</dbReference>
<dbReference type="EMBL" id="JBHLWN010000004">
    <property type="protein sequence ID" value="MFC0210958.1"/>
    <property type="molecule type" value="Genomic_DNA"/>
</dbReference>
<dbReference type="PANTHER" id="PTHR21666">
    <property type="entry name" value="PEPTIDASE-RELATED"/>
    <property type="match status" value="1"/>
</dbReference>
<dbReference type="Gene3D" id="2.70.70.10">
    <property type="entry name" value="Glucose Permease (Domain IIA)"/>
    <property type="match status" value="1"/>
</dbReference>
<dbReference type="SUPFAM" id="SSF54106">
    <property type="entry name" value="LysM domain"/>
    <property type="match status" value="1"/>
</dbReference>
<feature type="domain" description="G5" evidence="2">
    <location>
        <begin position="309"/>
        <end position="389"/>
    </location>
</feature>
<dbReference type="Pfam" id="PF01476">
    <property type="entry name" value="LysM"/>
    <property type="match status" value="1"/>
</dbReference>
<evidence type="ECO:0000259" key="3">
    <source>
        <dbReference type="PROSITE" id="PS51782"/>
    </source>
</evidence>
<proteinExistence type="predicted"/>